<dbReference type="FunFam" id="3.30.70.1560:FF:000001">
    <property type="entry name" value="Pseudouridine synthase"/>
    <property type="match status" value="1"/>
</dbReference>
<feature type="domain" description="Pseudouridine synthase RsuA/RluA-like" evidence="6">
    <location>
        <begin position="61"/>
        <end position="191"/>
    </location>
</feature>
<keyword evidence="2 4" id="KW-0694">RNA-binding</keyword>
<dbReference type="NCBIfam" id="TIGR00093">
    <property type="entry name" value="pseudouridine synthase"/>
    <property type="match status" value="1"/>
</dbReference>
<evidence type="ECO:0000313" key="7">
    <source>
        <dbReference type="EMBL" id="MBK1817816.1"/>
    </source>
</evidence>
<dbReference type="SUPFAM" id="SSF55174">
    <property type="entry name" value="Alpha-L RNA-binding motif"/>
    <property type="match status" value="1"/>
</dbReference>
<dbReference type="Gene3D" id="3.10.290.10">
    <property type="entry name" value="RNA-binding S4 domain"/>
    <property type="match status" value="1"/>
</dbReference>
<accession>A0A934R7Y2</accession>
<dbReference type="InterPro" id="IPR020094">
    <property type="entry name" value="TruA/RsuA/RluB/E/F_N"/>
</dbReference>
<dbReference type="CDD" id="cd02553">
    <property type="entry name" value="PseudoU_synth_RsuA"/>
    <property type="match status" value="1"/>
</dbReference>
<dbReference type="Proteomes" id="UP000600139">
    <property type="component" value="Unassembled WGS sequence"/>
</dbReference>
<dbReference type="GO" id="GO:0000455">
    <property type="term" value="P:enzyme-directed rRNA pseudouridine synthesis"/>
    <property type="evidence" value="ECO:0007669"/>
    <property type="project" value="UniProtKB-ARBA"/>
</dbReference>
<protein>
    <recommendedName>
        <fullName evidence="5">Pseudouridine synthase</fullName>
        <ecNumber evidence="5">5.4.99.-</ecNumber>
    </recommendedName>
</protein>
<evidence type="ECO:0000259" key="6">
    <source>
        <dbReference type="Pfam" id="PF00849"/>
    </source>
</evidence>
<dbReference type="AlphaFoldDB" id="A0A934R7Y2"/>
<dbReference type="InterPro" id="IPR018496">
    <property type="entry name" value="PsdUridine_synth_RsuA/RluB_CS"/>
</dbReference>
<keyword evidence="3 5" id="KW-0413">Isomerase</keyword>
<dbReference type="EC" id="5.4.99.-" evidence="5"/>
<gene>
    <name evidence="7" type="ORF">JIN84_19505</name>
</gene>
<dbReference type="InterPro" id="IPR000748">
    <property type="entry name" value="PsdUridine_synth_RsuA/RluB/E/F"/>
</dbReference>
<dbReference type="InterPro" id="IPR020103">
    <property type="entry name" value="PsdUridine_synth_cat_dom_sf"/>
</dbReference>
<dbReference type="Pfam" id="PF00849">
    <property type="entry name" value="PseudoU_synth_2"/>
    <property type="match status" value="1"/>
</dbReference>
<reference evidence="7" key="1">
    <citation type="submission" date="2021-01" db="EMBL/GenBank/DDBJ databases">
        <title>Modified the classification status of verrucomicrobia.</title>
        <authorList>
            <person name="Feng X."/>
        </authorList>
    </citation>
    <scope>NUCLEOTIDE SEQUENCE</scope>
    <source>
        <strain evidence="7">JCM 18052</strain>
    </source>
</reference>
<dbReference type="Gene3D" id="3.30.70.1560">
    <property type="entry name" value="Alpha-L RNA-binding motif"/>
    <property type="match status" value="1"/>
</dbReference>
<dbReference type="PROSITE" id="PS50889">
    <property type="entry name" value="S4"/>
    <property type="match status" value="1"/>
</dbReference>
<name>A0A934R7Y2_9BACT</name>
<evidence type="ECO:0000256" key="2">
    <source>
        <dbReference type="ARBA" id="ARBA00022884"/>
    </source>
</evidence>
<dbReference type="PANTHER" id="PTHR47683">
    <property type="entry name" value="PSEUDOURIDINE SYNTHASE FAMILY PROTEIN-RELATED"/>
    <property type="match status" value="1"/>
</dbReference>
<sequence>MRLDRYLIRRGTHSGKEVARLLAEQSVRVDGEIETSGLRKIDRFSRIELGDEILQAQEAVYLMLHKPAGYLSATIDPLHPTVIDLINHPLKDELHLAGRLDRATTGLVLLTNDGRWSKGVTEPKEEISKVYRVKTRDPISPATAAIFAAGIYFAYEDLTTRPAVLEILDDHQALLTLHEGRYHQVKRMFHAVGNQVVGLHRESIGPLVLAPLPEGEYRHLAKDEISYFIPDHPSRTFTVRPI</sequence>
<evidence type="ECO:0000256" key="5">
    <source>
        <dbReference type="RuleBase" id="RU003887"/>
    </source>
</evidence>
<dbReference type="RefSeq" id="WP_200352746.1">
    <property type="nucleotide sequence ID" value="NZ_BAABHZ010000001.1"/>
</dbReference>
<dbReference type="InterPro" id="IPR006145">
    <property type="entry name" value="PsdUridine_synth_RsuA/RluA"/>
</dbReference>
<dbReference type="EMBL" id="JAENIK010000012">
    <property type="protein sequence ID" value="MBK1817816.1"/>
    <property type="molecule type" value="Genomic_DNA"/>
</dbReference>
<dbReference type="PROSITE" id="PS01149">
    <property type="entry name" value="PSI_RSU"/>
    <property type="match status" value="1"/>
</dbReference>
<dbReference type="Gene3D" id="3.30.70.580">
    <property type="entry name" value="Pseudouridine synthase I, catalytic domain, N-terminal subdomain"/>
    <property type="match status" value="1"/>
</dbReference>
<dbReference type="GO" id="GO:0005829">
    <property type="term" value="C:cytosol"/>
    <property type="evidence" value="ECO:0007669"/>
    <property type="project" value="UniProtKB-ARBA"/>
</dbReference>
<evidence type="ECO:0000256" key="1">
    <source>
        <dbReference type="ARBA" id="ARBA00008348"/>
    </source>
</evidence>
<evidence type="ECO:0000256" key="3">
    <source>
        <dbReference type="ARBA" id="ARBA00023235"/>
    </source>
</evidence>
<dbReference type="InterPro" id="IPR050343">
    <property type="entry name" value="RsuA_PseudoU_synthase"/>
</dbReference>
<evidence type="ECO:0000313" key="8">
    <source>
        <dbReference type="Proteomes" id="UP000600139"/>
    </source>
</evidence>
<dbReference type="GO" id="GO:0003723">
    <property type="term" value="F:RNA binding"/>
    <property type="evidence" value="ECO:0007669"/>
    <property type="project" value="UniProtKB-KW"/>
</dbReference>
<dbReference type="GO" id="GO:0120159">
    <property type="term" value="F:rRNA pseudouridine synthase activity"/>
    <property type="evidence" value="ECO:0007669"/>
    <property type="project" value="UniProtKB-ARBA"/>
</dbReference>
<proteinExistence type="inferred from homology"/>
<evidence type="ECO:0000256" key="4">
    <source>
        <dbReference type="PROSITE-ProRule" id="PRU00182"/>
    </source>
</evidence>
<keyword evidence="8" id="KW-1185">Reference proteome</keyword>
<comment type="similarity">
    <text evidence="1 5">Belongs to the pseudouridine synthase RsuA family.</text>
</comment>
<dbReference type="PANTHER" id="PTHR47683:SF4">
    <property type="entry name" value="PSEUDOURIDINE SYNTHASE"/>
    <property type="match status" value="1"/>
</dbReference>
<dbReference type="SUPFAM" id="SSF55120">
    <property type="entry name" value="Pseudouridine synthase"/>
    <property type="match status" value="1"/>
</dbReference>
<organism evidence="7 8">
    <name type="scientific">Luteolibacter yonseiensis</name>
    <dbReference type="NCBI Taxonomy" id="1144680"/>
    <lineage>
        <taxon>Bacteria</taxon>
        <taxon>Pseudomonadati</taxon>
        <taxon>Verrucomicrobiota</taxon>
        <taxon>Verrucomicrobiia</taxon>
        <taxon>Verrucomicrobiales</taxon>
        <taxon>Verrucomicrobiaceae</taxon>
        <taxon>Luteolibacter</taxon>
    </lineage>
</organism>
<dbReference type="InterPro" id="IPR036986">
    <property type="entry name" value="S4_RNA-bd_sf"/>
</dbReference>
<dbReference type="InterPro" id="IPR042092">
    <property type="entry name" value="PsdUridine_s_RsuA/RluB/E/F_cat"/>
</dbReference>
<comment type="caution">
    <text evidence="7">The sequence shown here is derived from an EMBL/GenBank/DDBJ whole genome shotgun (WGS) entry which is preliminary data.</text>
</comment>